<feature type="compositionally biased region" description="Polar residues" evidence="1">
    <location>
        <begin position="88"/>
        <end position="101"/>
    </location>
</feature>
<dbReference type="HOGENOM" id="CLU_420911_0_0_1"/>
<gene>
    <name evidence="2" type="ORF">Z517_10322</name>
</gene>
<reference evidence="2 3" key="1">
    <citation type="submission" date="2015-01" db="EMBL/GenBank/DDBJ databases">
        <title>The Genome Sequence of Fonsecaea pedrosoi CBS 271.37.</title>
        <authorList>
            <consortium name="The Broad Institute Genomics Platform"/>
            <person name="Cuomo C."/>
            <person name="de Hoog S."/>
            <person name="Gorbushina A."/>
            <person name="Stielow B."/>
            <person name="Teixiera M."/>
            <person name="Abouelleil A."/>
            <person name="Chapman S.B."/>
            <person name="Priest M."/>
            <person name="Young S.K."/>
            <person name="Wortman J."/>
            <person name="Nusbaum C."/>
            <person name="Birren B."/>
        </authorList>
    </citation>
    <scope>NUCLEOTIDE SEQUENCE [LARGE SCALE GENOMIC DNA]</scope>
    <source>
        <strain evidence="2 3">CBS 271.37</strain>
    </source>
</reference>
<name>A0A0D2G9V1_9EURO</name>
<sequence length="619" mass="67451">MTKLPVFGRFPGPGESHDSAGNVIRKEDASWTASSCPKSSPSPASNIPSLIVSISVSDEENTRASPIRSERSDTLVSTGLHGPHATKSPASGWTGEQSTAKTTEYGTGEDEEEGEEKVHEDLVPNVAGCPVRATARSVLPTFSSPERLERRVFVPWVRYAGPRERVVPRQRTTWLDRAAGSDISTIPVPLNTSREFQWTSQHARSRCEFVFPREAGVVVAGPPRSSSLKYTRRRFRRARLTRSCSSALPSRVPPLVDSSHVHYHSQATPARTVVAAARSPDTRLQDGHHAIHDPATIAVNNNSTTTPPKMSSYTMTCSPMSPCLLTLSPVVRMPAAPPPTLAQGIQKRPSRSQVDEADMNIDDILSALPIGTPIPLAKGKERCLSPVETIPPTPPSSPLYGRRSRSSSTSSSSASSSEDGDRGGGVWLRRDPFVSIVYPGRGEASQPRPAEPDNKLLAALVEDSVPHDSVDDAALADKEPDFDDEDLVTVALDDLASYCQTAKLCRKHRVHMPCERGKRARDVDHGPLRQRRVTRQIDLQQGAWVDVEARGLSSQYNQFGAVGQRVTARAVPPPVPTVQNHEKVVWRSRGWTVVPHSGPATALLKVKAQPWFPEDQYGC</sequence>
<dbReference type="VEuPathDB" id="FungiDB:Z517_10322"/>
<keyword evidence="3" id="KW-1185">Reference proteome</keyword>
<dbReference type="GeneID" id="25309812"/>
<organism evidence="2 3">
    <name type="scientific">Fonsecaea pedrosoi CBS 271.37</name>
    <dbReference type="NCBI Taxonomy" id="1442368"/>
    <lineage>
        <taxon>Eukaryota</taxon>
        <taxon>Fungi</taxon>
        <taxon>Dikarya</taxon>
        <taxon>Ascomycota</taxon>
        <taxon>Pezizomycotina</taxon>
        <taxon>Eurotiomycetes</taxon>
        <taxon>Chaetothyriomycetidae</taxon>
        <taxon>Chaetothyriales</taxon>
        <taxon>Herpotrichiellaceae</taxon>
        <taxon>Fonsecaea</taxon>
    </lineage>
</organism>
<evidence type="ECO:0000313" key="3">
    <source>
        <dbReference type="Proteomes" id="UP000053029"/>
    </source>
</evidence>
<evidence type="ECO:0000313" key="2">
    <source>
        <dbReference type="EMBL" id="KIW75580.1"/>
    </source>
</evidence>
<protein>
    <submittedName>
        <fullName evidence="2">Uncharacterized protein</fullName>
    </submittedName>
</protein>
<accession>A0A0D2G9V1</accession>
<feature type="region of interest" description="Disordered" evidence="1">
    <location>
        <begin position="385"/>
        <end position="426"/>
    </location>
</feature>
<feature type="compositionally biased region" description="Low complexity" evidence="1">
    <location>
        <begin position="30"/>
        <end position="45"/>
    </location>
</feature>
<feature type="compositionally biased region" description="Polar residues" evidence="1">
    <location>
        <begin position="46"/>
        <end position="56"/>
    </location>
</feature>
<feature type="region of interest" description="Disordered" evidence="1">
    <location>
        <begin position="1"/>
        <end position="119"/>
    </location>
</feature>
<dbReference type="Proteomes" id="UP000053029">
    <property type="component" value="Unassembled WGS sequence"/>
</dbReference>
<dbReference type="OrthoDB" id="4154434at2759"/>
<feature type="compositionally biased region" description="Low complexity" evidence="1">
    <location>
        <begin position="406"/>
        <end position="417"/>
    </location>
</feature>
<dbReference type="RefSeq" id="XP_013279388.1">
    <property type="nucleotide sequence ID" value="XM_013423934.1"/>
</dbReference>
<proteinExistence type="predicted"/>
<dbReference type="AlphaFoldDB" id="A0A0D2G9V1"/>
<dbReference type="EMBL" id="KN846975">
    <property type="protein sequence ID" value="KIW75580.1"/>
    <property type="molecule type" value="Genomic_DNA"/>
</dbReference>
<evidence type="ECO:0000256" key="1">
    <source>
        <dbReference type="SAM" id="MobiDB-lite"/>
    </source>
</evidence>